<feature type="compositionally biased region" description="Basic and acidic residues" evidence="1">
    <location>
        <begin position="243"/>
        <end position="253"/>
    </location>
</feature>
<dbReference type="Proteomes" id="UP000011115">
    <property type="component" value="Unassembled WGS sequence"/>
</dbReference>
<organism evidence="3 4">
    <name type="scientific">Solanum tuberosum</name>
    <name type="common">Potato</name>
    <dbReference type="NCBI Taxonomy" id="4113"/>
    <lineage>
        <taxon>Eukaryota</taxon>
        <taxon>Viridiplantae</taxon>
        <taxon>Streptophyta</taxon>
        <taxon>Embryophyta</taxon>
        <taxon>Tracheophyta</taxon>
        <taxon>Spermatophyta</taxon>
        <taxon>Magnoliopsida</taxon>
        <taxon>eudicotyledons</taxon>
        <taxon>Gunneridae</taxon>
        <taxon>Pentapetalae</taxon>
        <taxon>asterids</taxon>
        <taxon>lamiids</taxon>
        <taxon>Solanales</taxon>
        <taxon>Solanaceae</taxon>
        <taxon>Solanoideae</taxon>
        <taxon>Solaneae</taxon>
        <taxon>Solanum</taxon>
    </lineage>
</organism>
<dbReference type="AlphaFoldDB" id="M1DR26"/>
<name>M1DR26_SOLTU</name>
<protein>
    <recommendedName>
        <fullName evidence="2">Putative plant transposon protein domain-containing protein</fullName>
    </recommendedName>
</protein>
<dbReference type="Gramene" id="PGSC0003DMT400093010">
    <property type="protein sequence ID" value="PGSC0003DMT400093010"/>
    <property type="gene ID" value="PGSC0003DMG400042581"/>
</dbReference>
<evidence type="ECO:0000313" key="3">
    <source>
        <dbReference type="EnsemblPlants" id="PGSC0003DMT400093010"/>
    </source>
</evidence>
<dbReference type="InterPro" id="IPR046796">
    <property type="entry name" value="Transposase_32_dom"/>
</dbReference>
<dbReference type="Pfam" id="PF20167">
    <property type="entry name" value="Transposase_32"/>
    <property type="match status" value="1"/>
</dbReference>
<evidence type="ECO:0000313" key="4">
    <source>
        <dbReference type="Proteomes" id="UP000011115"/>
    </source>
</evidence>
<evidence type="ECO:0000259" key="2">
    <source>
        <dbReference type="Pfam" id="PF20167"/>
    </source>
</evidence>
<dbReference type="PaxDb" id="4113-PGSC0003DMT400093010"/>
<feature type="region of interest" description="Disordered" evidence="1">
    <location>
        <begin position="227"/>
        <end position="260"/>
    </location>
</feature>
<evidence type="ECO:0000256" key="1">
    <source>
        <dbReference type="SAM" id="MobiDB-lite"/>
    </source>
</evidence>
<reference evidence="3" key="2">
    <citation type="submission" date="2015-06" db="UniProtKB">
        <authorList>
            <consortium name="EnsemblPlants"/>
        </authorList>
    </citation>
    <scope>IDENTIFICATION</scope>
    <source>
        <strain evidence="3">DM1-3 516 R44</strain>
    </source>
</reference>
<keyword evidence="4" id="KW-1185">Reference proteome</keyword>
<dbReference type="InParanoid" id="M1DR26"/>
<proteinExistence type="predicted"/>
<accession>M1DR26</accession>
<feature type="domain" description="Putative plant transposon protein" evidence="2">
    <location>
        <begin position="56"/>
        <end position="199"/>
    </location>
</feature>
<dbReference type="EnsemblPlants" id="PGSC0003DMT400093010">
    <property type="protein sequence ID" value="PGSC0003DMT400093010"/>
    <property type="gene ID" value="PGSC0003DMG400042581"/>
</dbReference>
<sequence length="260" mass="29935">MAGASEDNLTFIQFPNTASQERHHDFWNNKFCYERGFVILRLEEKEPAFYAHLMVFGWAPLTEAAPAACADWVREFSVILPTVCWDDPHPIIRIRGVDIPLNSTTINVALEVSEVSNAEYEANLREMNVEWLRDILVDPARRDRVYRPTAGGYYYHRLGIELNVEVHIISEWKMFYRGNKKAFFLHGLITVLCNRAVVPLLDIDDVFPMDPPVHPLFVRQASTSHRKRRRINRASSSQVVVESNEKGVDDSRPTRSQAPL</sequence>
<reference evidence="4" key="1">
    <citation type="journal article" date="2011" name="Nature">
        <title>Genome sequence and analysis of the tuber crop potato.</title>
        <authorList>
            <consortium name="The Potato Genome Sequencing Consortium"/>
        </authorList>
    </citation>
    <scope>NUCLEOTIDE SEQUENCE [LARGE SCALE GENOMIC DNA]</scope>
    <source>
        <strain evidence="4">cv. DM1-3 516 R44</strain>
    </source>
</reference>
<dbReference type="HOGENOM" id="CLU_055921_0_1_1"/>